<accession>A0AAW5JR80</accession>
<dbReference type="InterPro" id="IPR014790">
    <property type="entry name" value="MutL_C"/>
</dbReference>
<feature type="compositionally biased region" description="Pro residues" evidence="1">
    <location>
        <begin position="43"/>
        <end position="69"/>
    </location>
</feature>
<reference evidence="3" key="1">
    <citation type="submission" date="2022-06" db="EMBL/GenBank/DDBJ databases">
        <title>Isolation of gut microbiota from human fecal samples.</title>
        <authorList>
            <person name="Pamer E.G."/>
            <person name="Barat B."/>
            <person name="Waligurski E."/>
            <person name="Medina S."/>
            <person name="Paddock L."/>
            <person name="Mostad J."/>
        </authorList>
    </citation>
    <scope>NUCLEOTIDE SEQUENCE</scope>
    <source>
        <strain evidence="3">DFI.9.91</strain>
    </source>
</reference>
<sequence length="144" mass="15403">AQPAVRPGSRIPVRTNYLRSALLDRSGSLPLSDFAKPQAAAPAPAPEAKPVPPPPVSAPPAPDPTPAPEAEPWAVGGELFHTHILVEQGERAYFIDKHAAHEQMNFDRLKAGGYTPMVQRLLAPVVFTPAPEEGAALLQNRELL</sequence>
<organism evidence="3 4">
    <name type="scientific">Intestinimonas massiliensis</name>
    <name type="common">ex Afouda et al. 2020</name>
    <dbReference type="NCBI Taxonomy" id="1673721"/>
    <lineage>
        <taxon>Bacteria</taxon>
        <taxon>Bacillati</taxon>
        <taxon>Bacillota</taxon>
        <taxon>Clostridia</taxon>
        <taxon>Eubacteriales</taxon>
        <taxon>Intestinimonas</taxon>
    </lineage>
</organism>
<evidence type="ECO:0000313" key="4">
    <source>
        <dbReference type="Proteomes" id="UP001204562"/>
    </source>
</evidence>
<dbReference type="Gene3D" id="3.30.1540.20">
    <property type="entry name" value="MutL, C-terminal domain, dimerisation subdomain"/>
    <property type="match status" value="1"/>
</dbReference>
<feature type="domain" description="MutL C-terminal dimerisation" evidence="2">
    <location>
        <begin position="79"/>
        <end position="144"/>
    </location>
</feature>
<dbReference type="InterPro" id="IPR037198">
    <property type="entry name" value="MutL_C_sf"/>
</dbReference>
<comment type="caution">
    <text evidence="3">The sequence shown here is derived from an EMBL/GenBank/DDBJ whole genome shotgun (WGS) entry which is preliminary data.</text>
</comment>
<evidence type="ECO:0000256" key="1">
    <source>
        <dbReference type="SAM" id="MobiDB-lite"/>
    </source>
</evidence>
<name>A0AAW5JR80_9FIRM</name>
<dbReference type="GO" id="GO:0006298">
    <property type="term" value="P:mismatch repair"/>
    <property type="evidence" value="ECO:0007669"/>
    <property type="project" value="InterPro"/>
</dbReference>
<evidence type="ECO:0000313" key="3">
    <source>
        <dbReference type="EMBL" id="MCQ4771908.1"/>
    </source>
</evidence>
<evidence type="ECO:0000259" key="2">
    <source>
        <dbReference type="Pfam" id="PF08676"/>
    </source>
</evidence>
<dbReference type="GO" id="GO:0005524">
    <property type="term" value="F:ATP binding"/>
    <property type="evidence" value="ECO:0007669"/>
    <property type="project" value="InterPro"/>
</dbReference>
<dbReference type="SUPFAM" id="SSF118116">
    <property type="entry name" value="DNA mismatch repair protein MutL"/>
    <property type="match status" value="1"/>
</dbReference>
<dbReference type="EMBL" id="JANFYS010000117">
    <property type="protein sequence ID" value="MCQ4771908.1"/>
    <property type="molecule type" value="Genomic_DNA"/>
</dbReference>
<dbReference type="Proteomes" id="UP001204562">
    <property type="component" value="Unassembled WGS sequence"/>
</dbReference>
<protein>
    <submittedName>
        <fullName evidence="3">DNA mismatch repair protein MutL</fullName>
    </submittedName>
</protein>
<dbReference type="AlphaFoldDB" id="A0AAW5JR80"/>
<gene>
    <name evidence="3" type="ORF">NE579_15920</name>
</gene>
<dbReference type="Pfam" id="PF08676">
    <property type="entry name" value="MutL_C"/>
    <property type="match status" value="1"/>
</dbReference>
<feature type="non-terminal residue" evidence="3">
    <location>
        <position position="1"/>
    </location>
</feature>
<feature type="region of interest" description="Disordered" evidence="1">
    <location>
        <begin position="29"/>
        <end position="74"/>
    </location>
</feature>
<proteinExistence type="predicted"/>
<feature type="non-terminal residue" evidence="3">
    <location>
        <position position="144"/>
    </location>
</feature>
<dbReference type="InterPro" id="IPR042120">
    <property type="entry name" value="MutL_C_dimsub"/>
</dbReference>